<sequence>MADNELADYLENGANELATEGDLIASQILRDWAFDERENDE</sequence>
<keyword evidence="1" id="KW-0614">Plasmid</keyword>
<gene>
    <name evidence="1" type="ORF">RI060_42985</name>
</gene>
<dbReference type="EMBL" id="CP134214">
    <property type="protein sequence ID" value="WND24088.1"/>
    <property type="molecule type" value="Genomic_DNA"/>
</dbReference>
<geneLocation type="plasmid" evidence="1 2">
    <name>punmamed1</name>
</geneLocation>
<evidence type="ECO:0000313" key="1">
    <source>
        <dbReference type="EMBL" id="WND24088.1"/>
    </source>
</evidence>
<name>A0ABY9UMP3_STRVL</name>
<proteinExistence type="predicted"/>
<reference evidence="1 2" key="1">
    <citation type="submission" date="2023-09" db="EMBL/GenBank/DDBJ databases">
        <title>The genome sequence of Streptomyces anthocyanicus.</title>
        <authorList>
            <person name="Mo P."/>
        </authorList>
    </citation>
    <scope>NUCLEOTIDE SEQUENCE [LARGE SCALE GENOMIC DNA]</scope>
    <source>
        <strain evidence="1 2">JCM 4387</strain>
        <plasmid evidence="1 2">punmamed1</plasmid>
    </source>
</reference>
<accession>A0ABY9UMP3</accession>
<evidence type="ECO:0008006" key="3">
    <source>
        <dbReference type="Google" id="ProtNLM"/>
    </source>
</evidence>
<dbReference type="Proteomes" id="UP001249394">
    <property type="component" value="Plasmid punmamed1"/>
</dbReference>
<keyword evidence="2" id="KW-1185">Reference proteome</keyword>
<organism evidence="1 2">
    <name type="scientific">Streptomyces violaceus</name>
    <name type="common">Streptomyces venezuelae</name>
    <dbReference type="NCBI Taxonomy" id="1936"/>
    <lineage>
        <taxon>Bacteria</taxon>
        <taxon>Bacillati</taxon>
        <taxon>Actinomycetota</taxon>
        <taxon>Actinomycetes</taxon>
        <taxon>Kitasatosporales</taxon>
        <taxon>Streptomycetaceae</taxon>
        <taxon>Streptomyces</taxon>
    </lineage>
</organism>
<evidence type="ECO:0000313" key="2">
    <source>
        <dbReference type="Proteomes" id="UP001249394"/>
    </source>
</evidence>
<protein>
    <recommendedName>
        <fullName evidence="3">CopG family transcriptional regulator</fullName>
    </recommendedName>
</protein>